<feature type="transmembrane region" description="Helical" evidence="2">
    <location>
        <begin position="501"/>
        <end position="523"/>
    </location>
</feature>
<name>A0A7V5XZF8_UNCW3</name>
<feature type="transmembrane region" description="Helical" evidence="2">
    <location>
        <begin position="7"/>
        <end position="27"/>
    </location>
</feature>
<keyword evidence="2" id="KW-0812">Transmembrane</keyword>
<keyword evidence="1" id="KW-0620">Polyamine biosynthesis</keyword>
<dbReference type="EMBL" id="DTHS01000016">
    <property type="protein sequence ID" value="HHR48435.1"/>
    <property type="molecule type" value="Genomic_DNA"/>
</dbReference>
<feature type="transmembrane region" description="Helical" evidence="2">
    <location>
        <begin position="643"/>
        <end position="662"/>
    </location>
</feature>
<dbReference type="Gene3D" id="3.40.50.150">
    <property type="entry name" value="Vaccinia Virus protein VP39"/>
    <property type="match status" value="1"/>
</dbReference>
<dbReference type="SUPFAM" id="SSF53335">
    <property type="entry name" value="S-adenosyl-L-methionine-dependent methyltransferases"/>
    <property type="match status" value="1"/>
</dbReference>
<feature type="transmembrane region" description="Helical" evidence="2">
    <location>
        <begin position="703"/>
        <end position="723"/>
    </location>
</feature>
<dbReference type="GO" id="GO:0006596">
    <property type="term" value="P:polyamine biosynthetic process"/>
    <property type="evidence" value="ECO:0007669"/>
    <property type="project" value="UniProtKB-KW"/>
</dbReference>
<sequence length="727" mass="84654">MAIKDKKLFLFIFVTGFSGIVAQLLFLREMLVIYYGNEFTLGIILANWLISEALGSFYLGRKIKNYNLLIIFFILSLFFSFIILRNLKNILKLPFGQVIPLHLVFLSSLFILLPISISHGALFTNFAYHLSSFLKKGISLTYLYETLGTLFGGLFFTIFLIRYFTPLKIIALIIFLNLILLFLSFKKWWQLFPLLFFYLFFLYHLKKIEIVTIKSLWQNRNVISYHNSLYGNITILKDEEQHTLFHNGIPIIVSPIPFIQTSQDFIHLPLLLYQKINNKDLKILFISGGIGGNLNELKRYEGLEIDYLEIDPDIFKVLKELKSPLIEKELNIKGLRIYHLDARYFLKKINKEYDLIYLGLKAIPDLTLARLFTQEFFLLLKKRLKKDGFFVFSLPGSLTYLPKELRLISKTLLNTLKKVFNYSLIIPGEEDNIFISSDNEILNSQNLITIIIDGLKYLKDKNDLIINENYLKLRLKEDYFLFLSHQLANIKGKINTDFSPIALYYFLSYFNSHFSLFLSQFFLSLEKIRFSYLLSFLIILFFFLFLKKNKKKSLAFLIFTTGFYTLLTSLIISFAFQIAYGYLYYQIGFLTTALMAGFALGSYFGKERKNNYLWLIILEIFLIIFSLFLIFQMKIVYHLSPLYFILISFITGFLGGAQFPLASELYEEKDKSKVAGTLYTCDLLGGFLSGIVGSSFLIPLWGIYQSLIFLIFLKITSGLALLFSQRI</sequence>
<reference evidence="3" key="1">
    <citation type="journal article" date="2020" name="mSystems">
        <title>Genome- and Community-Level Interaction Insights into Carbon Utilization and Element Cycling Functions of Hydrothermarchaeota in Hydrothermal Sediment.</title>
        <authorList>
            <person name="Zhou Z."/>
            <person name="Liu Y."/>
            <person name="Xu W."/>
            <person name="Pan J."/>
            <person name="Luo Z.H."/>
            <person name="Li M."/>
        </authorList>
    </citation>
    <scope>NUCLEOTIDE SEQUENCE [LARGE SCALE GENOMIC DNA]</scope>
    <source>
        <strain evidence="3">SpSt-791</strain>
    </source>
</reference>
<feature type="transmembrane region" description="Helical" evidence="2">
    <location>
        <begin position="612"/>
        <end position="631"/>
    </location>
</feature>
<feature type="transmembrane region" description="Helical" evidence="2">
    <location>
        <begin position="553"/>
        <end position="576"/>
    </location>
</feature>
<dbReference type="InterPro" id="IPR036259">
    <property type="entry name" value="MFS_trans_sf"/>
</dbReference>
<organism evidence="3">
    <name type="scientific">candidate division WOR-3 bacterium</name>
    <dbReference type="NCBI Taxonomy" id="2052148"/>
    <lineage>
        <taxon>Bacteria</taxon>
        <taxon>Bacteria division WOR-3</taxon>
    </lineage>
</organism>
<accession>A0A7V5XZF8</accession>
<feature type="transmembrane region" description="Helical" evidence="2">
    <location>
        <begin position="529"/>
        <end position="546"/>
    </location>
</feature>
<proteinExistence type="predicted"/>
<dbReference type="PANTHER" id="PTHR43317:SF1">
    <property type="entry name" value="THERMOSPERMINE SYNTHASE ACAULIS5"/>
    <property type="match status" value="1"/>
</dbReference>
<gene>
    <name evidence="3" type="ORF">ENV79_02165</name>
</gene>
<dbReference type="Pfam" id="PF01564">
    <property type="entry name" value="Spermine_synth"/>
    <property type="match status" value="1"/>
</dbReference>
<feature type="transmembrane region" description="Helical" evidence="2">
    <location>
        <begin position="674"/>
        <end position="697"/>
    </location>
</feature>
<feature type="transmembrane region" description="Helical" evidence="2">
    <location>
        <begin position="39"/>
        <end position="59"/>
    </location>
</feature>
<feature type="transmembrane region" description="Helical" evidence="2">
    <location>
        <begin position="167"/>
        <end position="185"/>
    </location>
</feature>
<evidence type="ECO:0008006" key="4">
    <source>
        <dbReference type="Google" id="ProtNLM"/>
    </source>
</evidence>
<keyword evidence="2" id="KW-0472">Membrane</keyword>
<feature type="transmembrane region" description="Helical" evidence="2">
    <location>
        <begin position="66"/>
        <end position="84"/>
    </location>
</feature>
<evidence type="ECO:0000313" key="3">
    <source>
        <dbReference type="EMBL" id="HHR48435.1"/>
    </source>
</evidence>
<dbReference type="SUPFAM" id="SSF103473">
    <property type="entry name" value="MFS general substrate transporter"/>
    <property type="match status" value="1"/>
</dbReference>
<comment type="caution">
    <text evidence="3">The sequence shown here is derived from an EMBL/GenBank/DDBJ whole genome shotgun (WGS) entry which is preliminary data.</text>
</comment>
<evidence type="ECO:0000256" key="2">
    <source>
        <dbReference type="SAM" id="Phobius"/>
    </source>
</evidence>
<feature type="transmembrane region" description="Helical" evidence="2">
    <location>
        <begin position="582"/>
        <end position="605"/>
    </location>
</feature>
<dbReference type="CDD" id="cd02440">
    <property type="entry name" value="AdoMet_MTases"/>
    <property type="match status" value="1"/>
</dbReference>
<feature type="transmembrane region" description="Helical" evidence="2">
    <location>
        <begin position="140"/>
        <end position="161"/>
    </location>
</feature>
<protein>
    <recommendedName>
        <fullName evidence="4">PABS domain-containing protein</fullName>
    </recommendedName>
</protein>
<feature type="transmembrane region" description="Helical" evidence="2">
    <location>
        <begin position="104"/>
        <end position="128"/>
    </location>
</feature>
<dbReference type="AlphaFoldDB" id="A0A7V5XZF8"/>
<keyword evidence="2" id="KW-1133">Transmembrane helix</keyword>
<evidence type="ECO:0000256" key="1">
    <source>
        <dbReference type="ARBA" id="ARBA00023115"/>
    </source>
</evidence>
<dbReference type="PANTHER" id="PTHR43317">
    <property type="entry name" value="THERMOSPERMINE SYNTHASE ACAULIS5"/>
    <property type="match status" value="1"/>
</dbReference>
<dbReference type="InterPro" id="IPR029063">
    <property type="entry name" value="SAM-dependent_MTases_sf"/>
</dbReference>